<dbReference type="SMART" id="SM00324">
    <property type="entry name" value="RhoGAP"/>
    <property type="match status" value="1"/>
</dbReference>
<dbReference type="PROSITE" id="PS50238">
    <property type="entry name" value="RHOGAP"/>
    <property type="match status" value="1"/>
</dbReference>
<dbReference type="InterPro" id="IPR035899">
    <property type="entry name" value="DBL_dom_sf"/>
</dbReference>
<dbReference type="InterPro" id="IPR011993">
    <property type="entry name" value="PH-like_dom_sf"/>
</dbReference>
<dbReference type="PROSITE" id="PS50004">
    <property type="entry name" value="C2"/>
    <property type="match status" value="1"/>
</dbReference>
<reference evidence="10" key="3">
    <citation type="submission" date="2025-09" db="UniProtKB">
        <authorList>
            <consortium name="Ensembl"/>
        </authorList>
    </citation>
    <scope>IDENTIFICATION</scope>
</reference>
<evidence type="ECO:0000256" key="4">
    <source>
        <dbReference type="ARBA" id="ARBA00022658"/>
    </source>
</evidence>
<keyword evidence="3" id="KW-0343">GTPase activation</keyword>
<evidence type="ECO:0000256" key="1">
    <source>
        <dbReference type="ARBA" id="ARBA00004489"/>
    </source>
</evidence>
<evidence type="ECO:0000256" key="5">
    <source>
        <dbReference type="ARBA" id="ARBA00023018"/>
    </source>
</evidence>
<dbReference type="GO" id="GO:0035556">
    <property type="term" value="P:intracellular signal transduction"/>
    <property type="evidence" value="ECO:0007669"/>
    <property type="project" value="InterPro"/>
</dbReference>
<dbReference type="CDD" id="cd04387">
    <property type="entry name" value="RhoGAP_Bcr"/>
    <property type="match status" value="1"/>
</dbReference>
<dbReference type="InterPro" id="IPR035892">
    <property type="entry name" value="C2_domain_sf"/>
</dbReference>
<dbReference type="Pfam" id="PF00621">
    <property type="entry name" value="RhoGEF"/>
    <property type="match status" value="1"/>
</dbReference>
<dbReference type="Pfam" id="PF19057">
    <property type="entry name" value="PH_19"/>
    <property type="match status" value="1"/>
</dbReference>
<dbReference type="GeneTree" id="ENSGT00940000153491"/>
<evidence type="ECO:0000256" key="3">
    <source>
        <dbReference type="ARBA" id="ARBA00022468"/>
    </source>
</evidence>
<proteinExistence type="predicted"/>
<dbReference type="SMART" id="SM00239">
    <property type="entry name" value="C2"/>
    <property type="match status" value="1"/>
</dbReference>
<dbReference type="GO" id="GO:0043197">
    <property type="term" value="C:dendritic spine"/>
    <property type="evidence" value="ECO:0007669"/>
    <property type="project" value="UniProtKB-SubCell"/>
</dbReference>
<feature type="domain" description="Rho-GAP" evidence="9">
    <location>
        <begin position="582"/>
        <end position="770"/>
    </location>
</feature>
<dbReference type="PROSITE" id="PS00741">
    <property type="entry name" value="DH_1"/>
    <property type="match status" value="1"/>
</dbReference>
<reference evidence="10" key="2">
    <citation type="submission" date="2025-08" db="UniProtKB">
        <authorList>
            <consortium name="Ensembl"/>
        </authorList>
    </citation>
    <scope>IDENTIFICATION</scope>
</reference>
<feature type="domain" description="C2" evidence="7">
    <location>
        <begin position="421"/>
        <end position="547"/>
    </location>
</feature>
<dbReference type="Gene3D" id="1.20.900.10">
    <property type="entry name" value="Dbl homology (DH) domain"/>
    <property type="match status" value="1"/>
</dbReference>
<evidence type="ECO:0008006" key="12">
    <source>
        <dbReference type="Google" id="ProtNLM"/>
    </source>
</evidence>
<dbReference type="Gene3D" id="1.10.555.10">
    <property type="entry name" value="Rho GTPase activation protein"/>
    <property type="match status" value="1"/>
</dbReference>
<dbReference type="InterPro" id="IPR008936">
    <property type="entry name" value="Rho_GTPase_activation_prot"/>
</dbReference>
<dbReference type="GO" id="GO:0030424">
    <property type="term" value="C:axon"/>
    <property type="evidence" value="ECO:0007669"/>
    <property type="project" value="UniProtKB-SubCell"/>
</dbReference>
<dbReference type="InterPro" id="IPR037769">
    <property type="entry name" value="Abr/Bcr"/>
</dbReference>
<dbReference type="InterPro" id="IPR001331">
    <property type="entry name" value="GDS_CDC24_CS"/>
</dbReference>
<dbReference type="GO" id="GO:0005085">
    <property type="term" value="F:guanyl-nucleotide exchange factor activity"/>
    <property type="evidence" value="ECO:0007669"/>
    <property type="project" value="UniProtKB-KW"/>
</dbReference>
<evidence type="ECO:0000313" key="11">
    <source>
        <dbReference type="Proteomes" id="UP000007635"/>
    </source>
</evidence>
<dbReference type="SUPFAM" id="SSF49562">
    <property type="entry name" value="C2 domain (Calcium/lipid-binding domain, CaLB)"/>
    <property type="match status" value="1"/>
</dbReference>
<keyword evidence="4" id="KW-0344">Guanine-nucleotide releasing factor</keyword>
<dbReference type="InterPro" id="IPR000219">
    <property type="entry name" value="DH_dom"/>
</dbReference>
<dbReference type="SMART" id="SM00325">
    <property type="entry name" value="RhoGEF"/>
    <property type="match status" value="1"/>
</dbReference>
<evidence type="ECO:0000313" key="10">
    <source>
        <dbReference type="Ensembl" id="ENSGACP00000039079.1"/>
    </source>
</evidence>
<dbReference type="CDD" id="cd00160">
    <property type="entry name" value="RhoGEF"/>
    <property type="match status" value="1"/>
</dbReference>
<protein>
    <recommendedName>
        <fullName evidence="12">BCR activator of RhoGEF and GTPase</fullName>
    </recommendedName>
</protein>
<dbReference type="PANTHER" id="PTHR23182">
    <property type="entry name" value="BREAKPOINT CLUSTER REGION PROTEIN BCR"/>
    <property type="match status" value="1"/>
</dbReference>
<evidence type="ECO:0000259" key="9">
    <source>
        <dbReference type="PROSITE" id="PS50238"/>
    </source>
</evidence>
<dbReference type="PANTHER" id="PTHR23182:SF3">
    <property type="entry name" value="BREAKPOINT CLUSTER REGION PROTEIN"/>
    <property type="match status" value="1"/>
</dbReference>
<evidence type="ECO:0000256" key="2">
    <source>
        <dbReference type="ARBA" id="ARBA00004552"/>
    </source>
</evidence>
<keyword evidence="11" id="KW-1185">Reference proteome</keyword>
<dbReference type="SUPFAM" id="SSF48350">
    <property type="entry name" value="GTPase activation domain, GAP"/>
    <property type="match status" value="1"/>
</dbReference>
<dbReference type="Pfam" id="PF00620">
    <property type="entry name" value="RhoGAP"/>
    <property type="match status" value="1"/>
</dbReference>
<organism evidence="10 11">
    <name type="scientific">Gasterosteus aculeatus aculeatus</name>
    <name type="common">three-spined stickleback</name>
    <dbReference type="NCBI Taxonomy" id="481459"/>
    <lineage>
        <taxon>Eukaryota</taxon>
        <taxon>Metazoa</taxon>
        <taxon>Chordata</taxon>
        <taxon>Craniata</taxon>
        <taxon>Vertebrata</taxon>
        <taxon>Euteleostomi</taxon>
        <taxon>Actinopterygii</taxon>
        <taxon>Neopterygii</taxon>
        <taxon>Teleostei</taxon>
        <taxon>Neoteleostei</taxon>
        <taxon>Acanthomorphata</taxon>
        <taxon>Eupercaria</taxon>
        <taxon>Perciformes</taxon>
        <taxon>Cottioidei</taxon>
        <taxon>Gasterosteales</taxon>
        <taxon>Gasterosteidae</taxon>
        <taxon>Gasterosteus</taxon>
    </lineage>
</organism>
<feature type="domain" description="DH" evidence="8">
    <location>
        <begin position="27"/>
        <end position="220"/>
    </location>
</feature>
<dbReference type="Pfam" id="PF00168">
    <property type="entry name" value="C2"/>
    <property type="match status" value="1"/>
</dbReference>
<evidence type="ECO:0000256" key="6">
    <source>
        <dbReference type="ARBA" id="ARBA00023273"/>
    </source>
</evidence>
<dbReference type="InterPro" id="IPR000008">
    <property type="entry name" value="C2_dom"/>
</dbReference>
<comment type="subcellular location">
    <subcellularLocation>
        <location evidence="1">Cell projection</location>
        <location evidence="1">Axon</location>
    </subcellularLocation>
    <subcellularLocation>
        <location evidence="2">Cell projection</location>
        <location evidence="2">Dendritic spine</location>
    </subcellularLocation>
</comment>
<dbReference type="GO" id="GO:0016020">
    <property type="term" value="C:membrane"/>
    <property type="evidence" value="ECO:0007669"/>
    <property type="project" value="TreeGrafter"/>
</dbReference>
<accession>A0AAQ4PJL3</accession>
<keyword evidence="6" id="KW-0966">Cell projection</keyword>
<keyword evidence="5" id="KW-0770">Synapse</keyword>
<dbReference type="CDD" id="cd08686">
    <property type="entry name" value="C2_ABR"/>
    <property type="match status" value="1"/>
</dbReference>
<dbReference type="AlphaFoldDB" id="A0AAQ4PJL3"/>
<dbReference type="Proteomes" id="UP000007635">
    <property type="component" value="Chromosome XIV"/>
</dbReference>
<dbReference type="GO" id="GO:0005096">
    <property type="term" value="F:GTPase activator activity"/>
    <property type="evidence" value="ECO:0007669"/>
    <property type="project" value="UniProtKB-KW"/>
</dbReference>
<name>A0AAQ4PJL3_GASAC</name>
<sequence length="793" mass="90576">MNVRTSGRIEGGIIRCTECDLEKGLEMRKWVLSGILATEETYLSHLEALLLPMKPLKAAATTSQPVLTLAQIETIFFKVPELYEIHREFYDGLFPRVQQWGHHQRVGDLFQKLASQLGVYRAFVDNYELAVETAEKCCQANTQFAEISENLKVRSPKDSKDQTAKNSLEALLYKPVDRVTRSTLVLHDLLKHTPTSHPDHPLLQDALRISQNFLSSINEETTPRRQSMTVKKGESRQLLRDSFMVELVEGARKLRHVFLFTDLLLCAKLKKQIGGKNQQYDSKWYIPLTELTFQGPEETEPLTIPQVPDEELDAIKVKISHLRCEIQREKRGNKSSKVIDRLRKKLTEQESLLLLTSPSLPIRVYNKSGKGYSFLISSDYERAEWRELMKEQQKKCLKTSSLTSVELQMLTNSCVKLQTVHHIPLSINKEEDESPGLHGFLNVIVHSASGLKQSLNLYCTLEVDSFGFFSSKAKTRVYRYTTEPKWNEEFEIELEGSQTLRLLCYEKCYNKTRQNKEDGESADRIMGKGQIPLDPPTLQGKDWQRTVIPMNGIEVKLSMKFTSREFSLKRMPSRKPMGVFGIKISAVTKRERSKVPYIVRQCLEEIERRGMEEVGIYRVSGVATDIQALKTAFDTNHKDVSVMMSEMDVNAIAGTLKLYFRELPEPLFTDDLYPTLSDSVAKESCMLNLLLSLPEPNLVTFLFLLDHLKRVAEKEGINKMSLHNLATVFGPTLLRPSEKDSKIPTNPTQPISMGDSWSLEVMAQVQVLLYFLQLETIPTPDSKRQSILFSTEV</sequence>
<evidence type="ECO:0000259" key="7">
    <source>
        <dbReference type="PROSITE" id="PS50004"/>
    </source>
</evidence>
<dbReference type="PROSITE" id="PS50010">
    <property type="entry name" value="DH_2"/>
    <property type="match status" value="1"/>
</dbReference>
<dbReference type="Ensembl" id="ENSGACT00000085930.1">
    <property type="protein sequence ID" value="ENSGACP00000039079.1"/>
    <property type="gene ID" value="ENSGACG00000017537.2"/>
</dbReference>
<dbReference type="InterPro" id="IPR000198">
    <property type="entry name" value="RhoGAP_dom"/>
</dbReference>
<evidence type="ECO:0000259" key="8">
    <source>
        <dbReference type="PROSITE" id="PS50010"/>
    </source>
</evidence>
<dbReference type="SUPFAM" id="SSF50729">
    <property type="entry name" value="PH domain-like"/>
    <property type="match status" value="1"/>
</dbReference>
<reference evidence="10 11" key="1">
    <citation type="journal article" date="2021" name="G3 (Bethesda)">
        <title>Improved contiguity of the threespine stickleback genome using long-read sequencing.</title>
        <authorList>
            <person name="Nath S."/>
            <person name="Shaw D.E."/>
            <person name="White M.A."/>
        </authorList>
    </citation>
    <scope>NUCLEOTIDE SEQUENCE [LARGE SCALE GENOMIC DNA]</scope>
    <source>
        <strain evidence="10 11">Lake Benthic</strain>
    </source>
</reference>
<dbReference type="SUPFAM" id="SSF48065">
    <property type="entry name" value="DBL homology domain (DH-domain)"/>
    <property type="match status" value="1"/>
</dbReference>
<dbReference type="Gene3D" id="2.60.40.150">
    <property type="entry name" value="C2 domain"/>
    <property type="match status" value="1"/>
</dbReference>
<dbReference type="Gene3D" id="2.30.29.30">
    <property type="entry name" value="Pleckstrin-homology domain (PH domain)/Phosphotyrosine-binding domain (PTB)"/>
    <property type="match status" value="1"/>
</dbReference>